<dbReference type="InterPro" id="IPR020103">
    <property type="entry name" value="PsdUridine_synth_cat_dom_sf"/>
</dbReference>
<dbReference type="PANTHER" id="PTHR47683:SF2">
    <property type="entry name" value="RNA-BINDING S4 DOMAIN-CONTAINING PROTEIN"/>
    <property type="match status" value="1"/>
</dbReference>
<dbReference type="PROSITE" id="PS50889">
    <property type="entry name" value="S4"/>
    <property type="match status" value="1"/>
</dbReference>
<keyword evidence="1" id="KW-0413">Isomerase</keyword>
<evidence type="ECO:0000313" key="4">
    <source>
        <dbReference type="Proteomes" id="UP000236319"/>
    </source>
</evidence>
<name>A0A2H6KD56_9APIC</name>
<dbReference type="InterPro" id="IPR020094">
    <property type="entry name" value="TruA/RsuA/RluB/E/F_N"/>
</dbReference>
<gene>
    <name evidence="3" type="ORF">BOVATA_024150</name>
</gene>
<evidence type="ECO:0000256" key="2">
    <source>
        <dbReference type="PROSITE-ProRule" id="PRU00182"/>
    </source>
</evidence>
<dbReference type="Proteomes" id="UP000236319">
    <property type="component" value="Unassembled WGS sequence"/>
</dbReference>
<dbReference type="VEuPathDB" id="PiroplasmaDB:BOVATA_024150"/>
<dbReference type="SUPFAM" id="SSF55120">
    <property type="entry name" value="Pseudouridine synthase"/>
    <property type="match status" value="1"/>
</dbReference>
<dbReference type="GO" id="GO:0009982">
    <property type="term" value="F:pseudouridine synthase activity"/>
    <property type="evidence" value="ECO:0007669"/>
    <property type="project" value="InterPro"/>
</dbReference>
<proteinExistence type="predicted"/>
<dbReference type="EMBL" id="BDSA01000002">
    <property type="protein sequence ID" value="GBE60922.1"/>
    <property type="molecule type" value="Genomic_DNA"/>
</dbReference>
<reference evidence="3 4" key="1">
    <citation type="journal article" date="2017" name="BMC Genomics">
        <title>Whole-genome assembly of Babesia ovata and comparative genomics between closely related pathogens.</title>
        <authorList>
            <person name="Yamagishi J."/>
            <person name="Asada M."/>
            <person name="Hakimi H."/>
            <person name="Tanaka T.Q."/>
            <person name="Sugimoto C."/>
            <person name="Kawazu S."/>
        </authorList>
    </citation>
    <scope>NUCLEOTIDE SEQUENCE [LARGE SCALE GENOMIC DNA]</scope>
    <source>
        <strain evidence="3 4">Miyake</strain>
    </source>
</reference>
<comment type="caution">
    <text evidence="3">The sequence shown here is derived from an EMBL/GenBank/DDBJ whole genome shotgun (WGS) entry which is preliminary data.</text>
</comment>
<accession>A0A2H6KD56</accession>
<sequence length="251" mass="28432">MRLKLSSFCSKNGLCSKKEAKKLIQLGHLKLHGAVVREDTLVKESLSPNSISLAQRVQLAAANKVTVLLHKPECYLSTYSRRTQLWSKSLLVPENRCENDVQNNLNPSQLRRLLPINPLEYSSSGLALFSEDSSLIKRFADCEECYHVVFRDALTEPKLFALRSEIYIDGEAIPPLKVDRLSDFSAHVTTQSASSKVRVRSPVHSPKVQLRKACRLAGLEIRSIKRIRMGNIQLGDLLCGRWMMLRKYQLT</sequence>
<keyword evidence="2" id="KW-0694">RNA-binding</keyword>
<protein>
    <submittedName>
        <fullName evidence="3">Pseudouridylate synthase</fullName>
    </submittedName>
</protein>
<dbReference type="AlphaFoldDB" id="A0A2H6KD56"/>
<evidence type="ECO:0000313" key="3">
    <source>
        <dbReference type="EMBL" id="GBE60922.1"/>
    </source>
</evidence>
<keyword evidence="4" id="KW-1185">Reference proteome</keyword>
<evidence type="ECO:0000256" key="1">
    <source>
        <dbReference type="ARBA" id="ARBA00023235"/>
    </source>
</evidence>
<dbReference type="PANTHER" id="PTHR47683">
    <property type="entry name" value="PSEUDOURIDINE SYNTHASE FAMILY PROTEIN-RELATED"/>
    <property type="match status" value="1"/>
</dbReference>
<dbReference type="GeneID" id="39874692"/>
<dbReference type="RefSeq" id="XP_028867165.1">
    <property type="nucleotide sequence ID" value="XM_029011332.1"/>
</dbReference>
<dbReference type="GO" id="GO:0001522">
    <property type="term" value="P:pseudouridine synthesis"/>
    <property type="evidence" value="ECO:0007669"/>
    <property type="project" value="InterPro"/>
</dbReference>
<organism evidence="3 4">
    <name type="scientific">Babesia ovata</name>
    <dbReference type="NCBI Taxonomy" id="189622"/>
    <lineage>
        <taxon>Eukaryota</taxon>
        <taxon>Sar</taxon>
        <taxon>Alveolata</taxon>
        <taxon>Apicomplexa</taxon>
        <taxon>Aconoidasida</taxon>
        <taxon>Piroplasmida</taxon>
        <taxon>Babesiidae</taxon>
        <taxon>Babesia</taxon>
    </lineage>
</organism>
<dbReference type="Gene3D" id="3.30.70.1560">
    <property type="entry name" value="Alpha-L RNA-binding motif"/>
    <property type="match status" value="1"/>
</dbReference>
<dbReference type="OrthoDB" id="440619at2759"/>
<dbReference type="InterPro" id="IPR042092">
    <property type="entry name" value="PsdUridine_s_RsuA/RluB/E/F_cat"/>
</dbReference>
<dbReference type="Gene3D" id="3.30.70.580">
    <property type="entry name" value="Pseudouridine synthase I, catalytic domain, N-terminal subdomain"/>
    <property type="match status" value="1"/>
</dbReference>
<dbReference type="GO" id="GO:0003723">
    <property type="term" value="F:RNA binding"/>
    <property type="evidence" value="ECO:0007669"/>
    <property type="project" value="UniProtKB-KW"/>
</dbReference>
<dbReference type="InterPro" id="IPR050343">
    <property type="entry name" value="RsuA_PseudoU_synthase"/>
</dbReference>